<dbReference type="InterPro" id="IPR036291">
    <property type="entry name" value="NAD(P)-bd_dom_sf"/>
</dbReference>
<dbReference type="FunFam" id="3.40.50.720:FF:000121">
    <property type="entry name" value="Prostaglandin reductase 2"/>
    <property type="match status" value="1"/>
</dbReference>
<dbReference type="Proteomes" id="UP000308828">
    <property type="component" value="Unassembled WGS sequence"/>
</dbReference>
<dbReference type="InterPro" id="IPR045010">
    <property type="entry name" value="MDR_fam"/>
</dbReference>
<comment type="caution">
    <text evidence="5">The sequence shown here is derived from an EMBL/GenBank/DDBJ whole genome shotgun (WGS) entry which is preliminary data.</text>
</comment>
<dbReference type="EMBL" id="STGV01000003">
    <property type="protein sequence ID" value="THV22957.1"/>
    <property type="molecule type" value="Genomic_DNA"/>
</dbReference>
<evidence type="ECO:0000256" key="2">
    <source>
        <dbReference type="SAM" id="MobiDB-lite"/>
    </source>
</evidence>
<evidence type="ECO:0000259" key="4">
    <source>
        <dbReference type="Pfam" id="PF16884"/>
    </source>
</evidence>
<gene>
    <name evidence="5" type="ORF">FAA97_09995</name>
</gene>
<dbReference type="SUPFAM" id="SSF51735">
    <property type="entry name" value="NAD(P)-binding Rossmann-fold domains"/>
    <property type="match status" value="1"/>
</dbReference>
<feature type="compositionally biased region" description="Basic and acidic residues" evidence="2">
    <location>
        <begin position="12"/>
        <end position="21"/>
    </location>
</feature>
<dbReference type="Gene3D" id="3.90.180.10">
    <property type="entry name" value="Medium-chain alcohol dehydrogenases, catalytic domain"/>
    <property type="match status" value="1"/>
</dbReference>
<sequence length="347" mass="37262">MPQSRTRNRRFVLAERPKGEPTDQTLRLETADIPEPSEGQMLLRTVFLSLDPYMRGRMSDAPSYAAPVEIGQTMVGGTVSRVVSSKLEGFQEGDWVVGFTGWQDYALSDGRGVTSLGSNPSHPSWALGVTGMPGFTAWSGLKEIGKPKAGETLVVAGATGPVGSTVGQIGKILGLNVVGIAGGREKCTHAVETLGFDQCIDYKADGFAKALKQAVPDGIDIYFENVGGAVFDAVAPLLNTAARIPLCGLIAQYNATSLPDGPDRLGWLMGLFLKKRVTVRGFIVFDDFGHLYPDFAREMGGWVEAGKITYREEMIDGFEEAPRAFIGLLRGEAFGKRVIRVGPDSLA</sequence>
<evidence type="ECO:0000313" key="5">
    <source>
        <dbReference type="EMBL" id="THV22957.1"/>
    </source>
</evidence>
<name>A0A4S8NZ19_9HYPH</name>
<organism evidence="5 6">
    <name type="scientific">Peteryoungia ipomoeae</name>
    <dbReference type="NCBI Taxonomy" id="1210932"/>
    <lineage>
        <taxon>Bacteria</taxon>
        <taxon>Pseudomonadati</taxon>
        <taxon>Pseudomonadota</taxon>
        <taxon>Alphaproteobacteria</taxon>
        <taxon>Hyphomicrobiales</taxon>
        <taxon>Rhizobiaceae</taxon>
        <taxon>Peteryoungia</taxon>
    </lineage>
</organism>
<dbReference type="Pfam" id="PF00107">
    <property type="entry name" value="ADH_zinc_N"/>
    <property type="match status" value="1"/>
</dbReference>
<feature type="domain" description="Alcohol dehydrogenase-like C-terminal" evidence="3">
    <location>
        <begin position="161"/>
        <end position="286"/>
    </location>
</feature>
<feature type="region of interest" description="Disordered" evidence="2">
    <location>
        <begin position="1"/>
        <end position="22"/>
    </location>
</feature>
<dbReference type="Pfam" id="PF16884">
    <property type="entry name" value="ADH_N_2"/>
    <property type="match status" value="1"/>
</dbReference>
<dbReference type="PANTHER" id="PTHR43205:SF7">
    <property type="entry name" value="PROSTAGLANDIN REDUCTASE 1"/>
    <property type="match status" value="1"/>
</dbReference>
<evidence type="ECO:0000256" key="1">
    <source>
        <dbReference type="ARBA" id="ARBA00023002"/>
    </source>
</evidence>
<protein>
    <submittedName>
        <fullName evidence="5">NADP-dependent oxidoreductase</fullName>
    </submittedName>
</protein>
<dbReference type="GO" id="GO:0016628">
    <property type="term" value="F:oxidoreductase activity, acting on the CH-CH group of donors, NAD or NADP as acceptor"/>
    <property type="evidence" value="ECO:0007669"/>
    <property type="project" value="InterPro"/>
</dbReference>
<feature type="domain" description="Oxidoreductase N-terminal" evidence="4">
    <location>
        <begin position="9"/>
        <end position="115"/>
    </location>
</feature>
<evidence type="ECO:0000259" key="3">
    <source>
        <dbReference type="Pfam" id="PF00107"/>
    </source>
</evidence>
<dbReference type="CDD" id="cd05288">
    <property type="entry name" value="PGDH"/>
    <property type="match status" value="1"/>
</dbReference>
<keyword evidence="6" id="KW-1185">Reference proteome</keyword>
<dbReference type="OrthoDB" id="9805663at2"/>
<dbReference type="Gene3D" id="3.40.50.720">
    <property type="entry name" value="NAD(P)-binding Rossmann-like Domain"/>
    <property type="match status" value="1"/>
</dbReference>
<dbReference type="InterPro" id="IPR041694">
    <property type="entry name" value="ADH_N_2"/>
</dbReference>
<dbReference type="RefSeq" id="WP_136598401.1">
    <property type="nucleotide sequence ID" value="NZ_STGV01000003.1"/>
</dbReference>
<evidence type="ECO:0000313" key="6">
    <source>
        <dbReference type="Proteomes" id="UP000308828"/>
    </source>
</evidence>
<keyword evidence="1" id="KW-0560">Oxidoreductase</keyword>
<dbReference type="InterPro" id="IPR011032">
    <property type="entry name" value="GroES-like_sf"/>
</dbReference>
<reference evidence="5 6" key="1">
    <citation type="submission" date="2019-04" db="EMBL/GenBank/DDBJ databases">
        <title>Genome sequence of strain shin9-1.</title>
        <authorList>
            <person name="Gao J."/>
            <person name="Sun J."/>
        </authorList>
    </citation>
    <scope>NUCLEOTIDE SEQUENCE [LARGE SCALE GENOMIC DNA]</scope>
    <source>
        <strain evidence="6">shin9-1</strain>
    </source>
</reference>
<dbReference type="InterPro" id="IPR013149">
    <property type="entry name" value="ADH-like_C"/>
</dbReference>
<dbReference type="SUPFAM" id="SSF50129">
    <property type="entry name" value="GroES-like"/>
    <property type="match status" value="1"/>
</dbReference>
<accession>A0A4S8NZ19</accession>
<dbReference type="PANTHER" id="PTHR43205">
    <property type="entry name" value="PROSTAGLANDIN REDUCTASE"/>
    <property type="match status" value="1"/>
</dbReference>
<proteinExistence type="predicted"/>
<dbReference type="AlphaFoldDB" id="A0A4S8NZ19"/>
<feature type="compositionally biased region" description="Basic residues" evidence="2">
    <location>
        <begin position="1"/>
        <end position="10"/>
    </location>
</feature>